<sequence length="220" mass="25169">MTNFHDPAVEQADGCAIHFLQPLYGCLTRFYPFAVAFVKLLHVMGGIYIWEYFTTFGFEWQIVTGRRRYRWTILLYSGCRLSALVAVIVIFIGFNVTSPIDCKAWLICVFFFAYLAFIFASALIVLRIIAIWEKNRIATGIAVAAWLLNIAFYIHSIATAESVWSPTTQSCVVLHSRRSMANIIVTLIEDIILLILMLMGLRRYGEAGMFGLWRLLYNQV</sequence>
<dbReference type="EMBL" id="WTXG01000054">
    <property type="protein sequence ID" value="KAI0295832.1"/>
    <property type="molecule type" value="Genomic_DNA"/>
</dbReference>
<reference evidence="2" key="1">
    <citation type="journal article" date="2022" name="New Phytol.">
        <title>Evolutionary transition to the ectomycorrhizal habit in the genomes of a hyperdiverse lineage of mushroom-forming fungi.</title>
        <authorList>
            <person name="Looney B."/>
            <person name="Miyauchi S."/>
            <person name="Morin E."/>
            <person name="Drula E."/>
            <person name="Courty P.E."/>
            <person name="Kohler A."/>
            <person name="Kuo A."/>
            <person name="LaButti K."/>
            <person name="Pangilinan J."/>
            <person name="Lipzen A."/>
            <person name="Riley R."/>
            <person name="Andreopoulos W."/>
            <person name="He G."/>
            <person name="Johnson J."/>
            <person name="Nolan M."/>
            <person name="Tritt A."/>
            <person name="Barry K.W."/>
            <person name="Grigoriev I.V."/>
            <person name="Nagy L.G."/>
            <person name="Hibbett D."/>
            <person name="Henrissat B."/>
            <person name="Matheny P.B."/>
            <person name="Labbe J."/>
            <person name="Martin F.M."/>
        </authorList>
    </citation>
    <scope>NUCLEOTIDE SEQUENCE</scope>
    <source>
        <strain evidence="2">BPL690</strain>
    </source>
</reference>
<dbReference type="AlphaFoldDB" id="A0AAD4QL72"/>
<keyword evidence="1" id="KW-0472">Membrane</keyword>
<proteinExistence type="predicted"/>
<evidence type="ECO:0000256" key="1">
    <source>
        <dbReference type="SAM" id="Phobius"/>
    </source>
</evidence>
<feature type="transmembrane region" description="Helical" evidence="1">
    <location>
        <begin position="30"/>
        <end position="50"/>
    </location>
</feature>
<keyword evidence="1" id="KW-1133">Transmembrane helix</keyword>
<evidence type="ECO:0000313" key="3">
    <source>
        <dbReference type="Proteomes" id="UP001203297"/>
    </source>
</evidence>
<feature type="transmembrane region" description="Helical" evidence="1">
    <location>
        <begin position="180"/>
        <end position="201"/>
    </location>
</feature>
<feature type="transmembrane region" description="Helical" evidence="1">
    <location>
        <begin position="104"/>
        <end position="126"/>
    </location>
</feature>
<feature type="non-terminal residue" evidence="2">
    <location>
        <position position="1"/>
    </location>
</feature>
<organism evidence="2 3">
    <name type="scientific">Multifurca ochricompacta</name>
    <dbReference type="NCBI Taxonomy" id="376703"/>
    <lineage>
        <taxon>Eukaryota</taxon>
        <taxon>Fungi</taxon>
        <taxon>Dikarya</taxon>
        <taxon>Basidiomycota</taxon>
        <taxon>Agaricomycotina</taxon>
        <taxon>Agaricomycetes</taxon>
        <taxon>Russulales</taxon>
        <taxon>Russulaceae</taxon>
        <taxon>Multifurca</taxon>
    </lineage>
</organism>
<protein>
    <submittedName>
        <fullName evidence="2">Uncharacterized protein</fullName>
    </submittedName>
</protein>
<feature type="transmembrane region" description="Helical" evidence="1">
    <location>
        <begin position="138"/>
        <end position="160"/>
    </location>
</feature>
<accession>A0AAD4QL72</accession>
<keyword evidence="3" id="KW-1185">Reference proteome</keyword>
<evidence type="ECO:0000313" key="2">
    <source>
        <dbReference type="EMBL" id="KAI0295832.1"/>
    </source>
</evidence>
<feature type="transmembrane region" description="Helical" evidence="1">
    <location>
        <begin position="71"/>
        <end position="92"/>
    </location>
</feature>
<comment type="caution">
    <text evidence="2">The sequence shown here is derived from an EMBL/GenBank/DDBJ whole genome shotgun (WGS) entry which is preliminary data.</text>
</comment>
<gene>
    <name evidence="2" type="ORF">B0F90DRAFT_1748744</name>
</gene>
<name>A0AAD4QL72_9AGAM</name>
<dbReference type="Proteomes" id="UP001203297">
    <property type="component" value="Unassembled WGS sequence"/>
</dbReference>
<keyword evidence="1" id="KW-0812">Transmembrane</keyword>